<feature type="domain" description="Cell wall hydrolase SleB" evidence="2">
    <location>
        <begin position="61"/>
        <end position="170"/>
    </location>
</feature>
<feature type="region of interest" description="Disordered" evidence="1">
    <location>
        <begin position="212"/>
        <end position="238"/>
    </location>
</feature>
<dbReference type="RefSeq" id="WP_006273445.1">
    <property type="nucleotide sequence ID" value="NZ_GL883078.1"/>
</dbReference>
<dbReference type="HOGENOM" id="CLU_971980_0_0_5"/>
<dbReference type="Gene3D" id="1.10.10.2520">
    <property type="entry name" value="Cell wall hydrolase SleB, domain 1"/>
    <property type="match status" value="1"/>
</dbReference>
<name>F4QPJ1_9CAUL</name>
<dbReference type="OrthoDB" id="9785345at2"/>
<keyword evidence="3" id="KW-0378">Hydrolase</keyword>
<dbReference type="AlphaFoldDB" id="F4QPJ1"/>
<proteinExistence type="predicted"/>
<evidence type="ECO:0000259" key="2">
    <source>
        <dbReference type="Pfam" id="PF07486"/>
    </source>
</evidence>
<dbReference type="InterPro" id="IPR042047">
    <property type="entry name" value="SleB_dom1"/>
</dbReference>
<gene>
    <name evidence="3" type="ORF">ABI_26640</name>
</gene>
<dbReference type="Proteomes" id="UP000006512">
    <property type="component" value="Unassembled WGS sequence"/>
</dbReference>
<organism evidence="3 4">
    <name type="scientific">Asticcacaulis biprosthecium C19</name>
    <dbReference type="NCBI Taxonomy" id="715226"/>
    <lineage>
        <taxon>Bacteria</taxon>
        <taxon>Pseudomonadati</taxon>
        <taxon>Pseudomonadota</taxon>
        <taxon>Alphaproteobacteria</taxon>
        <taxon>Caulobacterales</taxon>
        <taxon>Caulobacteraceae</taxon>
        <taxon>Asticcacaulis</taxon>
    </lineage>
</organism>
<evidence type="ECO:0000256" key="1">
    <source>
        <dbReference type="SAM" id="MobiDB-lite"/>
    </source>
</evidence>
<reference evidence="4" key="1">
    <citation type="submission" date="2011-03" db="EMBL/GenBank/DDBJ databases">
        <title>Draft genome sequence of Brevundimonas diminuta.</title>
        <authorList>
            <person name="Brown P.J.B."/>
            <person name="Buechlein A."/>
            <person name="Hemmerich C."/>
            <person name="Brun Y.V."/>
        </authorList>
    </citation>
    <scope>NUCLEOTIDE SEQUENCE [LARGE SCALE GENOMIC DNA]</scope>
    <source>
        <strain evidence="4">C19</strain>
    </source>
</reference>
<protein>
    <submittedName>
        <fullName evidence="3">Cell Wall Hydrolase family protein</fullName>
    </submittedName>
</protein>
<keyword evidence="4" id="KW-1185">Reference proteome</keyword>
<dbReference type="STRING" id="715226.ABI_26640"/>
<dbReference type="Pfam" id="PF07486">
    <property type="entry name" value="Hydrolase_2"/>
    <property type="match status" value="1"/>
</dbReference>
<dbReference type="GO" id="GO:0016787">
    <property type="term" value="F:hydrolase activity"/>
    <property type="evidence" value="ECO:0007669"/>
    <property type="project" value="UniProtKB-KW"/>
</dbReference>
<accession>F4QPJ1</accession>
<dbReference type="eggNOG" id="COG3773">
    <property type="taxonomic scope" value="Bacteria"/>
</dbReference>
<dbReference type="EMBL" id="GL883078">
    <property type="protein sequence ID" value="EGF91249.1"/>
    <property type="molecule type" value="Genomic_DNA"/>
</dbReference>
<evidence type="ECO:0000313" key="3">
    <source>
        <dbReference type="EMBL" id="EGF91249.1"/>
    </source>
</evidence>
<sequence>MRTSSDQRYQGAEVVRANVVTPAEPAMQTAVTRAAAAFGFKGHTQNDLDCLTQGVYYEARGEGVDGMRAVAQVILNRVRHPAYPKSVCNVVYQGAHLRTSCQFSFTCNGALGRPVEKWAWRRARDVAQAALNGHVMPAVGTATSFHTTGVNPRWSGTMERVTQVGTHIFYQFRGRGSRMGGDGVVVPSNAVPQIVQADTTETPVASDALNQAQAGATQPADALAPNVSMAPTTKSPTGDARAALIAAVAKASPEPPRAISVKSTVSGKSAQDITAEVAMKSGGVSQ</sequence>
<dbReference type="InterPro" id="IPR011105">
    <property type="entry name" value="Cell_wall_hydrolase_SleB"/>
</dbReference>
<evidence type="ECO:0000313" key="4">
    <source>
        <dbReference type="Proteomes" id="UP000006512"/>
    </source>
</evidence>